<reference evidence="2" key="1">
    <citation type="journal article" date="2022" name="Nat. Commun.">
        <title>Chromosome evolution and the genetic basis of agronomically important traits in greater yam.</title>
        <authorList>
            <person name="Bredeson J.V."/>
            <person name="Lyons J.B."/>
            <person name="Oniyinde I.O."/>
            <person name="Okereke N.R."/>
            <person name="Kolade O."/>
            <person name="Nnabue I."/>
            <person name="Nwadili C.O."/>
            <person name="Hribova E."/>
            <person name="Parker M."/>
            <person name="Nwogha J."/>
            <person name="Shu S."/>
            <person name="Carlson J."/>
            <person name="Kariba R."/>
            <person name="Muthemba S."/>
            <person name="Knop K."/>
            <person name="Barton G.J."/>
            <person name="Sherwood A.V."/>
            <person name="Lopez-Montes A."/>
            <person name="Asiedu R."/>
            <person name="Jamnadass R."/>
            <person name="Muchugi A."/>
            <person name="Goodstein D."/>
            <person name="Egesi C.N."/>
            <person name="Featherston J."/>
            <person name="Asfaw A."/>
            <person name="Simpson G.G."/>
            <person name="Dolezel J."/>
            <person name="Hendre P.S."/>
            <person name="Van Deynze A."/>
            <person name="Kumar P.L."/>
            <person name="Obidiegwu J.E."/>
            <person name="Bhattacharjee R."/>
            <person name="Rokhsar D.S."/>
        </authorList>
    </citation>
    <scope>NUCLEOTIDE SEQUENCE [LARGE SCALE GENOMIC DNA]</scope>
    <source>
        <strain evidence="2">cv. TDa95/00328</strain>
    </source>
</reference>
<sequence length="389" mass="44192">MFRLITRNLSTLQIKNPRNPAPSPNSNPIDPSSFSFVSYLTASCGLSPEKALAAAKKLTPKSNSIEAKRNPDAVLAFFASHGFTKDQISKLIAASPCLLLCSPNGNLKPKMEFYLGAGFSSSDLAKLFGSDTQLLLSSLKTRIIPSFNFLRTILHSDKDIITAVKYTPWLLHLDLQKNMVPNVDLLHSLGVPERRISGLAKFHADVLLRKTEKFRRMTERVIEMGFRPAHHSFTVALRCFSAVSAATWEAKMATFKSFGVPEDEILLAFKKQPLMMTVSEQKIKKSMALFVSKLNWKPEYVLANSLLLKFSLERRILPRISCCDVLLSKGLMSDKAFNYQVFWLSERRFFETYVLRFQEEHPQVLEAYLSSMKQECKTRQMLSSFVWWT</sequence>
<keyword evidence="2" id="KW-1185">Reference proteome</keyword>
<organism evidence="1 2">
    <name type="scientific">Dioscorea alata</name>
    <name type="common">Purple yam</name>
    <dbReference type="NCBI Taxonomy" id="55571"/>
    <lineage>
        <taxon>Eukaryota</taxon>
        <taxon>Viridiplantae</taxon>
        <taxon>Streptophyta</taxon>
        <taxon>Embryophyta</taxon>
        <taxon>Tracheophyta</taxon>
        <taxon>Spermatophyta</taxon>
        <taxon>Magnoliopsida</taxon>
        <taxon>Liliopsida</taxon>
        <taxon>Dioscoreales</taxon>
        <taxon>Dioscoreaceae</taxon>
        <taxon>Dioscorea</taxon>
    </lineage>
</organism>
<evidence type="ECO:0000313" key="2">
    <source>
        <dbReference type="Proteomes" id="UP000827976"/>
    </source>
</evidence>
<dbReference type="Proteomes" id="UP000827976">
    <property type="component" value="Chromosome 7"/>
</dbReference>
<proteinExistence type="predicted"/>
<evidence type="ECO:0000313" key="1">
    <source>
        <dbReference type="EMBL" id="KAH7677491.1"/>
    </source>
</evidence>
<accession>A0ACB7VSN7</accession>
<name>A0ACB7VSN7_DIOAL</name>
<comment type="caution">
    <text evidence="1">The sequence shown here is derived from an EMBL/GenBank/DDBJ whole genome shotgun (WGS) entry which is preliminary data.</text>
</comment>
<gene>
    <name evidence="1" type="ORF">IHE45_07G087700</name>
</gene>
<dbReference type="EMBL" id="CM037017">
    <property type="protein sequence ID" value="KAH7677491.1"/>
    <property type="molecule type" value="Genomic_DNA"/>
</dbReference>
<protein>
    <submittedName>
        <fullName evidence="1">Transcription termination factor mitochondrial/chloroplastic protein</fullName>
    </submittedName>
</protein>